<dbReference type="PROSITE" id="PS50003">
    <property type="entry name" value="PH_DOMAIN"/>
    <property type="match status" value="1"/>
</dbReference>
<dbReference type="SMART" id="SM01316">
    <property type="entry name" value="Spo7_2_N"/>
    <property type="match status" value="1"/>
</dbReference>
<keyword evidence="4" id="KW-1185">Reference proteome</keyword>
<dbReference type="PANTHER" id="PTHR28076:SF1">
    <property type="entry name" value="PROSPORE MEMBRANE ADAPTER PROTEIN SPO71"/>
    <property type="match status" value="1"/>
</dbReference>
<organism evidence="3 4">
    <name type="scientific">Zygosaccharomyces mellis</name>
    <dbReference type="NCBI Taxonomy" id="42258"/>
    <lineage>
        <taxon>Eukaryota</taxon>
        <taxon>Fungi</taxon>
        <taxon>Dikarya</taxon>
        <taxon>Ascomycota</taxon>
        <taxon>Saccharomycotina</taxon>
        <taxon>Saccharomycetes</taxon>
        <taxon>Saccharomycetales</taxon>
        <taxon>Saccharomycetaceae</taxon>
        <taxon>Zygosaccharomyces</taxon>
    </lineage>
</organism>
<feature type="compositionally biased region" description="Basic residues" evidence="1">
    <location>
        <begin position="181"/>
        <end position="190"/>
    </location>
</feature>
<feature type="region of interest" description="Disordered" evidence="1">
    <location>
        <begin position="1174"/>
        <end position="1206"/>
    </location>
</feature>
<feature type="region of interest" description="Disordered" evidence="1">
    <location>
        <begin position="170"/>
        <end position="201"/>
    </location>
</feature>
<feature type="compositionally biased region" description="Basic and acidic residues" evidence="1">
    <location>
        <begin position="234"/>
        <end position="246"/>
    </location>
</feature>
<feature type="compositionally biased region" description="Low complexity" evidence="1">
    <location>
        <begin position="254"/>
        <end position="266"/>
    </location>
</feature>
<name>A0A4C2E9I5_9SACH</name>
<sequence>MTLSSEELIKIVVDDERYTRHLNSQSLTNHAKVGIFEIPKSSFTAFRLTYASPVELSLSSKVVLLGGVPEHWYQAQKDTIKREFLRARHPKISGRVDRLTKYGLRAVYHSENFGEEILKGPSFRRGGDTGKPNCPDVNGPVPGELKHAFTSIPDGVHRLKRNTQDTFVVEGADSCQVPSSSRRRKLKHSSKTSGDIPTVSSLNKGTLEKFLTKVDEQDEDKTSHTSSIGSSNQDKAHNHALNEKGSGKLRRHSSISSSGKSTLGSHPDSELLERLYQEQKLNEIEMDKLLNGAALSPNQETHSTETYVSAVAESEGARDFWEDCCEFAEPTVFSSVGSPYSASNASRSPGFVNFTDEKTRYALEFDLPNSFSDRGRLDDCTLSGQKDHQGSKKQTVVFMKAMAHSKDYKRLLLLQPKPERRPIGQRAKPIESGRTLFSKIHGHKVESFNNKQEGMVNRLRQEFSRRYGHHSSHMRQDRLGPILMMDRMLVIVKNAIEQRNPIVDFSEAEPIDTRVASRLKEYLVIARLTNRDSRPILIQFCHKKHFSYHRRNDKYNDTHTIGNTLDFYLNKDCIVGLYSPLDNTIFVEKPDDRLGSHVSEELYGLKHSDLSTLRFYILKCRTLSSTSKWYDLLQSVTGNSSITNKITLGVPDANVLFTVHLYRELLERLEQLEAQERKMLKISCLPRGYCVFKAPILRYLSLIVNQKLRDAGYDELVRLWEGANVNLGCNFRHYDKINWCPGYQGTSLRSLSALFPSNVLEFRPYTYYGRKLDLPNGSVLLEPPVVEGFLLKLTGHNGLDKTVLGTPYLKPIYFFTSENLLFTMGSMKSMPPVPLELLISATEKSDVEKIKTSLKNLPDVYEQNPYPLDLGSHIEWLKENYNEGTFALNDYYAFKCFNRRIVQILKSENLIDMADIEEVRQGSVDDVQPHEINYQIYNQARSIFWKVEKSLDETAQSLIFIQMKNRLIMKLLAPNPNVCEEWVTRLRALITYWNEKRESDFSKLWDTKVQNINNLKIDEGEDANANGRSPKWMTERGVTNPSIYNINALSVLRPILHRGVLHQKPKKHSVFSKYWVVLIPGFLILYRYFRRSKTGYAKPSVDHAHYMTIPIEQCYVYSGTLTELDLLDRDKTFDEFNPGSHSLPRIYDDGWRSSETETSRCFTLWFGKKRILSKSPKNSQNQSDCSNSPQVSDLKDEPNGNAQNPNMIKMVKQHGVSGRSMVFMARSRQERDIWVLSLHYELERLMDYS</sequence>
<dbReference type="InterPro" id="IPR001849">
    <property type="entry name" value="PH_domain"/>
</dbReference>
<reference evidence="3 4" key="1">
    <citation type="submission" date="2019-01" db="EMBL/GenBank/DDBJ databases">
        <title>Draft Genome Sequencing of Zygosaccharomyces mellis Ca-7.</title>
        <authorList>
            <person name="Shiwa Y."/>
            <person name="Kanesaki Y."/>
            <person name="Ishige T."/>
            <person name="Mura K."/>
            <person name="Hori T."/>
            <person name="Tamura T."/>
        </authorList>
    </citation>
    <scope>NUCLEOTIDE SEQUENCE [LARGE SCALE GENOMIC DNA]</scope>
    <source>
        <strain evidence="3 4">Ca-7</strain>
    </source>
</reference>
<dbReference type="InterPro" id="IPR029217">
    <property type="entry name" value="Spo7_2_N"/>
</dbReference>
<evidence type="ECO:0000259" key="2">
    <source>
        <dbReference type="PROSITE" id="PS50003"/>
    </source>
</evidence>
<feature type="compositionally biased region" description="Polar residues" evidence="1">
    <location>
        <begin position="224"/>
        <end position="233"/>
    </location>
</feature>
<dbReference type="EMBL" id="BIMX01000014">
    <property type="protein sequence ID" value="GCE99956.1"/>
    <property type="molecule type" value="Genomic_DNA"/>
</dbReference>
<proteinExistence type="predicted"/>
<comment type="caution">
    <text evidence="3">The sequence shown here is derived from an EMBL/GenBank/DDBJ whole genome shotgun (WGS) entry which is preliminary data.</text>
</comment>
<evidence type="ECO:0000313" key="4">
    <source>
        <dbReference type="Proteomes" id="UP000301737"/>
    </source>
</evidence>
<feature type="compositionally biased region" description="Basic and acidic residues" evidence="1">
    <location>
        <begin position="213"/>
        <end position="223"/>
    </location>
</feature>
<dbReference type="OrthoDB" id="5579281at2759"/>
<accession>A0A4C2E9I5</accession>
<dbReference type="InterPro" id="IPR039486">
    <property type="entry name" value="Mug56/Spo71_PH"/>
</dbReference>
<dbReference type="Pfam" id="PF23207">
    <property type="entry name" value="PH_SPO71"/>
    <property type="match status" value="1"/>
</dbReference>
<dbReference type="Proteomes" id="UP000301737">
    <property type="component" value="Unassembled WGS sequence"/>
</dbReference>
<dbReference type="Pfam" id="PF15407">
    <property type="entry name" value="Spo7_2_N"/>
    <property type="match status" value="1"/>
</dbReference>
<feature type="compositionally biased region" description="Polar residues" evidence="1">
    <location>
        <begin position="1175"/>
        <end position="1191"/>
    </location>
</feature>
<evidence type="ECO:0000313" key="3">
    <source>
        <dbReference type="EMBL" id="GCE99956.1"/>
    </source>
</evidence>
<dbReference type="Pfam" id="PF15404">
    <property type="entry name" value="PH_4"/>
    <property type="match status" value="1"/>
</dbReference>
<dbReference type="Gene3D" id="2.30.29.30">
    <property type="entry name" value="Pleckstrin-homology domain (PH domain)/Phosphotyrosine-binding domain (PTB)"/>
    <property type="match status" value="2"/>
</dbReference>
<feature type="region of interest" description="Disordered" evidence="1">
    <location>
        <begin position="213"/>
        <end position="270"/>
    </location>
</feature>
<gene>
    <name evidence="3" type="ORF">ZYGM_002165</name>
</gene>
<dbReference type="AlphaFoldDB" id="A0A4C2E9I5"/>
<dbReference type="InterPro" id="IPR011993">
    <property type="entry name" value="PH-like_dom_sf"/>
</dbReference>
<dbReference type="SMART" id="SM00233">
    <property type="entry name" value="PH"/>
    <property type="match status" value="3"/>
</dbReference>
<feature type="domain" description="PH" evidence="2">
    <location>
        <begin position="1054"/>
        <end position="1243"/>
    </location>
</feature>
<dbReference type="InterPro" id="IPR040345">
    <property type="entry name" value="Mug56/Spo71"/>
</dbReference>
<dbReference type="GO" id="GO:0005628">
    <property type="term" value="C:prospore membrane"/>
    <property type="evidence" value="ECO:0007669"/>
    <property type="project" value="TreeGrafter"/>
</dbReference>
<protein>
    <recommendedName>
        <fullName evidence="2">PH domain-containing protein</fullName>
    </recommendedName>
</protein>
<dbReference type="PANTHER" id="PTHR28076">
    <property type="entry name" value="SPORULATION-SPECIFIC PROTEIN 71"/>
    <property type="match status" value="1"/>
</dbReference>
<dbReference type="InterPro" id="IPR057379">
    <property type="entry name" value="PH_SPO71"/>
</dbReference>
<dbReference type="GO" id="GO:1902657">
    <property type="term" value="P:protein localization to prospore membrane"/>
    <property type="evidence" value="ECO:0007669"/>
    <property type="project" value="InterPro"/>
</dbReference>
<evidence type="ECO:0000256" key="1">
    <source>
        <dbReference type="SAM" id="MobiDB-lite"/>
    </source>
</evidence>
<dbReference type="SUPFAM" id="SSF50729">
    <property type="entry name" value="PH domain-like"/>
    <property type="match status" value="1"/>
</dbReference>